<dbReference type="InterPro" id="IPR004699">
    <property type="entry name" value="PTS_IID_sorb"/>
</dbReference>
<dbReference type="PANTHER" id="PTHR40399">
    <property type="entry name" value="PTS SYSTEM GLUCITOL/SORBITOL-SPECIFIC EIIC COMPONENT"/>
    <property type="match status" value="1"/>
</dbReference>
<reference evidence="2 3" key="1">
    <citation type="submission" date="2014-12" db="EMBL/GenBank/DDBJ databases">
        <title>Draft genome sequences of 29 type strains of Enterococci.</title>
        <authorList>
            <person name="Zhong Z."/>
            <person name="Sun Z."/>
            <person name="Liu W."/>
            <person name="Zhang W."/>
            <person name="Zhang H."/>
        </authorList>
    </citation>
    <scope>NUCLEOTIDE SEQUENCE [LARGE SCALE GENOMIC DNA]</scope>
    <source>
        <strain evidence="2 3">DSM 22802</strain>
    </source>
</reference>
<dbReference type="GO" id="GO:0009401">
    <property type="term" value="P:phosphoenolpyruvate-dependent sugar phosphotransferase system"/>
    <property type="evidence" value="ECO:0007669"/>
    <property type="project" value="InterPro"/>
</dbReference>
<feature type="transmembrane region" description="Helical" evidence="1">
    <location>
        <begin position="22"/>
        <end position="47"/>
    </location>
</feature>
<dbReference type="PROSITE" id="PS51107">
    <property type="entry name" value="PTS_EIIC_TYPE_5"/>
    <property type="match status" value="1"/>
</dbReference>
<feature type="transmembrane region" description="Helical" evidence="1">
    <location>
        <begin position="67"/>
        <end position="86"/>
    </location>
</feature>
<dbReference type="EMBL" id="JXKM01000015">
    <property type="protein sequence ID" value="OJG34113.1"/>
    <property type="molecule type" value="Genomic_DNA"/>
</dbReference>
<proteinExistence type="predicted"/>
<dbReference type="PANTHER" id="PTHR40399:SF1">
    <property type="entry name" value="PTS SYSTEM GLUCITOL_SORBITOL-SPECIFIC EIIC COMPONENT"/>
    <property type="match status" value="1"/>
</dbReference>
<accession>A0A1L8SQ75</accession>
<name>A0A1L8SQ75_9ENTE</name>
<dbReference type="GO" id="GO:0016020">
    <property type="term" value="C:membrane"/>
    <property type="evidence" value="ECO:0007669"/>
    <property type="project" value="InterPro"/>
</dbReference>
<feature type="transmembrane region" description="Helical" evidence="1">
    <location>
        <begin position="142"/>
        <end position="159"/>
    </location>
</feature>
<keyword evidence="1" id="KW-0472">Membrane</keyword>
<dbReference type="AlphaFoldDB" id="A0A1L8SQ75"/>
<keyword evidence="1" id="KW-0812">Transmembrane</keyword>
<organism evidence="2 3">
    <name type="scientific">Enterococcus devriesei</name>
    <dbReference type="NCBI Taxonomy" id="319970"/>
    <lineage>
        <taxon>Bacteria</taxon>
        <taxon>Bacillati</taxon>
        <taxon>Bacillota</taxon>
        <taxon>Bacilli</taxon>
        <taxon>Lactobacillales</taxon>
        <taxon>Enterococcaceae</taxon>
        <taxon>Enterococcus</taxon>
    </lineage>
</organism>
<keyword evidence="3" id="KW-1185">Reference proteome</keyword>
<dbReference type="RefSeq" id="WP_071863269.1">
    <property type="nucleotide sequence ID" value="NZ_CAURXW010000027.1"/>
</dbReference>
<gene>
    <name evidence="2" type="ORF">RV00_GL000925</name>
</gene>
<comment type="caution">
    <text evidence="2">The sequence shown here is derived from an EMBL/GenBank/DDBJ whole genome shotgun (WGS) entry which is preliminary data.</text>
</comment>
<evidence type="ECO:0000313" key="2">
    <source>
        <dbReference type="EMBL" id="OJG34113.1"/>
    </source>
</evidence>
<evidence type="ECO:0000256" key="1">
    <source>
        <dbReference type="SAM" id="Phobius"/>
    </source>
</evidence>
<dbReference type="Pfam" id="PF03608">
    <property type="entry name" value="EII-GUT"/>
    <property type="match status" value="1"/>
</dbReference>
<sequence length="177" mass="20079">MKYIEWFGKNFIGLFEAGGEQFMSFMTGIVPLLIVLLTFTYSVIAFIGEERVDRAIRYCSKYMILRYSIMPMLSVMMLTNPMAYTFGKFVKEEEKPAFYDSVVSFLHPVTGLFPYANAGELFVYLGIANGVMKAGYSQSSLAVRYFLVGIVVILFRGIVTERLTKFLIAKEAKQVKA</sequence>
<dbReference type="OrthoDB" id="9799765at2"/>
<dbReference type="Proteomes" id="UP000183700">
    <property type="component" value="Unassembled WGS sequence"/>
</dbReference>
<dbReference type="STRING" id="319970.RV00_GL000925"/>
<keyword evidence="1" id="KW-1133">Transmembrane helix</keyword>
<evidence type="ECO:0000313" key="3">
    <source>
        <dbReference type="Proteomes" id="UP000183700"/>
    </source>
</evidence>
<dbReference type="PIRSF" id="PIRSF038321">
    <property type="entry name" value="PTS_glc_srb_IIC"/>
    <property type="match status" value="1"/>
</dbReference>
<protein>
    <submittedName>
        <fullName evidence="2">PTS system, glucitol/sorbitol-specific, IIC component</fullName>
    </submittedName>
</protein>
<dbReference type="NCBIfam" id="TIGR00821">
    <property type="entry name" value="EII-GUT"/>
    <property type="match status" value="1"/>
</dbReference>